<dbReference type="GO" id="GO:0005886">
    <property type="term" value="C:plasma membrane"/>
    <property type="evidence" value="ECO:0007669"/>
    <property type="project" value="UniProtKB-SubCell"/>
</dbReference>
<keyword evidence="3" id="KW-1003">Cell membrane</keyword>
<dbReference type="EMBL" id="MGGE01000008">
    <property type="protein sequence ID" value="OGM21743.1"/>
    <property type="molecule type" value="Genomic_DNA"/>
</dbReference>
<dbReference type="PANTHER" id="PTHR30250">
    <property type="entry name" value="PST FAMILY PREDICTED COLANIC ACID TRANSPORTER"/>
    <property type="match status" value="1"/>
</dbReference>
<dbReference type="AlphaFoldDB" id="A0A1F7Y347"/>
<feature type="transmembrane region" description="Helical" evidence="7">
    <location>
        <begin position="404"/>
        <end position="425"/>
    </location>
</feature>
<organism evidence="8 9">
    <name type="scientific">Candidatus Woesebacteria bacterium RIFCSPHIGHO2_01_FULL_38_9</name>
    <dbReference type="NCBI Taxonomy" id="1802492"/>
    <lineage>
        <taxon>Bacteria</taxon>
        <taxon>Candidatus Woeseibacteriota</taxon>
    </lineage>
</organism>
<feature type="transmembrane region" description="Helical" evidence="7">
    <location>
        <begin position="197"/>
        <end position="215"/>
    </location>
</feature>
<feature type="transmembrane region" description="Helical" evidence="7">
    <location>
        <begin position="134"/>
        <end position="156"/>
    </location>
</feature>
<comment type="subcellular location">
    <subcellularLocation>
        <location evidence="1">Cell membrane</location>
        <topology evidence="1">Multi-pass membrane protein</topology>
    </subcellularLocation>
</comment>
<dbReference type="InterPro" id="IPR050833">
    <property type="entry name" value="Poly_Biosynth_Transport"/>
</dbReference>
<evidence type="ECO:0000313" key="9">
    <source>
        <dbReference type="Proteomes" id="UP000178419"/>
    </source>
</evidence>
<feature type="transmembrane region" description="Helical" evidence="7">
    <location>
        <begin position="343"/>
        <end position="367"/>
    </location>
</feature>
<evidence type="ECO:0000256" key="1">
    <source>
        <dbReference type="ARBA" id="ARBA00004651"/>
    </source>
</evidence>
<dbReference type="PANTHER" id="PTHR30250:SF10">
    <property type="entry name" value="LIPOPOLYSACCHARIDE BIOSYNTHESIS PROTEIN WZXC"/>
    <property type="match status" value="1"/>
</dbReference>
<feature type="transmembrane region" description="Helical" evidence="7">
    <location>
        <begin position="61"/>
        <end position="86"/>
    </location>
</feature>
<protein>
    <submittedName>
        <fullName evidence="8">Uncharacterized protein</fullName>
    </submittedName>
</protein>
<dbReference type="Proteomes" id="UP000178419">
    <property type="component" value="Unassembled WGS sequence"/>
</dbReference>
<feature type="transmembrane region" description="Helical" evidence="7">
    <location>
        <begin position="33"/>
        <end position="55"/>
    </location>
</feature>
<accession>A0A1F7Y347</accession>
<keyword evidence="4 7" id="KW-0812">Transmembrane</keyword>
<feature type="transmembrane region" description="Helical" evidence="7">
    <location>
        <begin position="460"/>
        <end position="480"/>
    </location>
</feature>
<keyword evidence="5 7" id="KW-1133">Transmembrane helix</keyword>
<comment type="caution">
    <text evidence="8">The sequence shown here is derived from an EMBL/GenBank/DDBJ whole genome shotgun (WGS) entry which is preliminary data.</text>
</comment>
<evidence type="ECO:0000256" key="3">
    <source>
        <dbReference type="ARBA" id="ARBA00022475"/>
    </source>
</evidence>
<keyword evidence="6 7" id="KW-0472">Membrane</keyword>
<evidence type="ECO:0000256" key="4">
    <source>
        <dbReference type="ARBA" id="ARBA00022692"/>
    </source>
</evidence>
<gene>
    <name evidence="8" type="ORF">A2714_05595</name>
</gene>
<evidence type="ECO:0000313" key="8">
    <source>
        <dbReference type="EMBL" id="OGM21743.1"/>
    </source>
</evidence>
<feature type="transmembrane region" description="Helical" evidence="7">
    <location>
        <begin position="106"/>
        <end position="122"/>
    </location>
</feature>
<feature type="transmembrane region" description="Helical" evidence="7">
    <location>
        <begin position="437"/>
        <end position="454"/>
    </location>
</feature>
<evidence type="ECO:0000256" key="2">
    <source>
        <dbReference type="ARBA" id="ARBA00007430"/>
    </source>
</evidence>
<evidence type="ECO:0000256" key="7">
    <source>
        <dbReference type="SAM" id="Phobius"/>
    </source>
</evidence>
<feature type="transmembrane region" description="Helical" evidence="7">
    <location>
        <begin position="308"/>
        <end position="331"/>
    </location>
</feature>
<comment type="similarity">
    <text evidence="2">Belongs to the polysaccharide synthase family.</text>
</comment>
<feature type="transmembrane region" description="Helical" evidence="7">
    <location>
        <begin position="165"/>
        <end position="185"/>
    </location>
</feature>
<feature type="transmembrane region" description="Helical" evidence="7">
    <location>
        <begin position="379"/>
        <end position="398"/>
    </location>
</feature>
<name>A0A1F7Y347_9BACT</name>
<feature type="transmembrane region" description="Helical" evidence="7">
    <location>
        <begin position="250"/>
        <end position="268"/>
    </location>
</feature>
<reference evidence="8 9" key="1">
    <citation type="journal article" date="2016" name="Nat. Commun.">
        <title>Thousands of microbial genomes shed light on interconnected biogeochemical processes in an aquifer system.</title>
        <authorList>
            <person name="Anantharaman K."/>
            <person name="Brown C.T."/>
            <person name="Hug L.A."/>
            <person name="Sharon I."/>
            <person name="Castelle C.J."/>
            <person name="Probst A.J."/>
            <person name="Thomas B.C."/>
            <person name="Singh A."/>
            <person name="Wilkins M.J."/>
            <person name="Karaoz U."/>
            <person name="Brodie E.L."/>
            <person name="Williams K.H."/>
            <person name="Hubbard S.S."/>
            <person name="Banfield J.F."/>
        </authorList>
    </citation>
    <scope>NUCLEOTIDE SEQUENCE [LARGE SCALE GENOMIC DNA]</scope>
</reference>
<evidence type="ECO:0000256" key="6">
    <source>
        <dbReference type="ARBA" id="ARBA00023136"/>
    </source>
</evidence>
<dbReference type="Pfam" id="PF13440">
    <property type="entry name" value="Polysacc_synt_3"/>
    <property type="match status" value="1"/>
</dbReference>
<evidence type="ECO:0000256" key="5">
    <source>
        <dbReference type="ARBA" id="ARBA00022989"/>
    </source>
</evidence>
<proteinExistence type="inferred from homology"/>
<sequence>MAEIETSEEHLDPTTEITLEAVKARAVRGVAVLTGRTFVLSVISLVATGFLTVFLEPSEFGVFWIVSAIVNFLAYFSDVGLAAALIQKKEAVSEEELRTTFTIQQFLVITLLLILFAFAPYLQKYYSLSEEGKFLLYALGLSLFLSSLKTIPSVLLERELDFPKLVLPQVLENVVYNLIAVYLAWKGYGVTSFTYAVLARGFVGLFAIYLLRPWIPGIALGKKALKSLLSFGVPYQANTLLATIKDDGMTAFLGGILGPMGVGFLGWAQKWAYMPLRLFMDHVLKVTFPAFSRMQEEKEHLVQAITRSIFFVCFLVFPTTAGLLVLAPLLIDIIPRYEKWEPALLPLFLISINTLFAAATTQLTNLLNATGRIKTTFKLMIMWTVLTWLFVPILSIRYSVVGAAFGYSLVGVSSLFAMYVAYKIVPFKVYESIGRPVLGTLVMTLMLLLLRSILPRDLTAVWILIGAGSALYITAMYFIVGSSILVDAKKGIKAVFSRG</sequence>